<feature type="domain" description="STAS" evidence="1">
    <location>
        <begin position="169"/>
        <end position="280"/>
    </location>
</feature>
<dbReference type="EMBL" id="PQWM01000072">
    <property type="protein sequence ID" value="RDZ05862.1"/>
    <property type="molecule type" value="Genomic_DNA"/>
</dbReference>
<dbReference type="Proteomes" id="UP000256519">
    <property type="component" value="Unassembled WGS sequence"/>
</dbReference>
<name>A0A3D8WTP8_PRIMG</name>
<dbReference type="PROSITE" id="PS50801">
    <property type="entry name" value="STAS"/>
    <property type="match status" value="1"/>
</dbReference>
<evidence type="ECO:0000313" key="2">
    <source>
        <dbReference type="EMBL" id="RDZ05862.1"/>
    </source>
</evidence>
<evidence type="ECO:0000313" key="3">
    <source>
        <dbReference type="Proteomes" id="UP000256519"/>
    </source>
</evidence>
<proteinExistence type="predicted"/>
<dbReference type="InterPro" id="IPR002645">
    <property type="entry name" value="STAS_dom"/>
</dbReference>
<organism evidence="2 3">
    <name type="scientific">Priestia megaterium</name>
    <name type="common">Bacillus megaterium</name>
    <dbReference type="NCBI Taxonomy" id="1404"/>
    <lineage>
        <taxon>Bacteria</taxon>
        <taxon>Bacillati</taxon>
        <taxon>Bacillota</taxon>
        <taxon>Bacilli</taxon>
        <taxon>Bacillales</taxon>
        <taxon>Bacillaceae</taxon>
        <taxon>Priestia</taxon>
    </lineage>
</organism>
<dbReference type="CDD" id="cd07041">
    <property type="entry name" value="STAS_RsbR_RsbS_like"/>
    <property type="match status" value="1"/>
</dbReference>
<sequence length="286" mass="32311">MDPNSKTMNSIIHLISKKLSKNKYILAEQAFNIYIGNSQQNYATAAKMSEHDFMDLSVQVLTVLSNNLNRRIDNAATSSLWAEKVGENAVDLNLSLSTILQVIPFCKTAIWSFLEHLAQESEMSVKDILRVTLTIDYFLDHMVNEISFSFINYTETMSEQFRLSLQELSVPVIPLFEHIAILPLIGELDTERAQFLIDSTLQRSQTLQLTHLIIDLSGLHNVDATVAQELFYLAETLILLGVKPLLTGIHPNIARTAISLNLNLKNYPVFLNLQSALKSLNYKKDE</sequence>
<dbReference type="SUPFAM" id="SSF52091">
    <property type="entry name" value="SpoIIaa-like"/>
    <property type="match status" value="1"/>
</dbReference>
<dbReference type="PANTHER" id="PTHR33745">
    <property type="entry name" value="RSBT ANTAGONIST PROTEIN RSBS-RELATED"/>
    <property type="match status" value="1"/>
</dbReference>
<comment type="caution">
    <text evidence="2">The sequence shown here is derived from an EMBL/GenBank/DDBJ whole genome shotgun (WGS) entry which is preliminary data.</text>
</comment>
<dbReference type="InterPro" id="IPR036513">
    <property type="entry name" value="STAS_dom_sf"/>
</dbReference>
<dbReference type="RefSeq" id="WP_116078960.1">
    <property type="nucleotide sequence ID" value="NZ_CP187631.1"/>
</dbReference>
<gene>
    <name evidence="2" type="ORF">C3744_29095</name>
</gene>
<reference evidence="2" key="1">
    <citation type="journal article" date="2018" name="Appl. Environ. Microbiol.">
        <title>Antimicrobial susceptibility testing and tentative epidemiological cut-off values of five Bacillus species relevant for use as animal feed additives or for plant protection.</title>
        <authorList>
            <person name="Agerso Y."/>
            <person name="Stuer-Lauridsen B."/>
            <person name="Bjerre K."/>
            <person name="Jensen M.G."/>
            <person name="Johansen E."/>
            <person name="Bennedsen M."/>
            <person name="Brockmann E."/>
            <person name="Nielsen B."/>
        </authorList>
    </citation>
    <scope>NUCLEOTIDE SEQUENCE [LARGE SCALE GENOMIC DNA]</scope>
    <source>
        <strain evidence="2">CHCC20162</strain>
    </source>
</reference>
<protein>
    <recommendedName>
        <fullName evidence="1">STAS domain-containing protein</fullName>
    </recommendedName>
</protein>
<dbReference type="InterPro" id="IPR051932">
    <property type="entry name" value="Bact_StressResp_Reg"/>
</dbReference>
<dbReference type="AlphaFoldDB" id="A0A3D8WTP8"/>
<dbReference type="Gene3D" id="3.30.750.24">
    <property type="entry name" value="STAS domain"/>
    <property type="match status" value="1"/>
</dbReference>
<evidence type="ECO:0000259" key="1">
    <source>
        <dbReference type="PROSITE" id="PS50801"/>
    </source>
</evidence>
<dbReference type="Pfam" id="PF01740">
    <property type="entry name" value="STAS"/>
    <property type="match status" value="1"/>
</dbReference>
<accession>A0A3D8WTP8</accession>